<keyword evidence="2" id="KW-0812">Transmembrane</keyword>
<keyword evidence="4" id="KW-1185">Reference proteome</keyword>
<keyword evidence="2" id="KW-0472">Membrane</keyword>
<keyword evidence="2" id="KW-1133">Transmembrane helix</keyword>
<comment type="caution">
    <text evidence="3">The sequence shown here is derived from an EMBL/GenBank/DDBJ whole genome shotgun (WGS) entry which is preliminary data.</text>
</comment>
<sequence>MRAGQKAVIGVVGSIAGLIGFLHVYLPFYSDLGQDAQARAGMSTEGSRRTASMWKNMDQYKKAQHQQHGDKHDEE</sequence>
<reference evidence="3" key="1">
    <citation type="submission" date="2021-12" db="EMBL/GenBank/DDBJ databases">
        <title>Prjna785345.</title>
        <authorList>
            <person name="Rujirawat T."/>
            <person name="Krajaejun T."/>
        </authorList>
    </citation>
    <scope>NUCLEOTIDE SEQUENCE</scope>
    <source>
        <strain evidence="3">Pi057C3</strain>
    </source>
</reference>
<protein>
    <submittedName>
        <fullName evidence="3">Uncharacterized protein</fullName>
    </submittedName>
</protein>
<feature type="region of interest" description="Disordered" evidence="1">
    <location>
        <begin position="37"/>
        <end position="75"/>
    </location>
</feature>
<evidence type="ECO:0000256" key="1">
    <source>
        <dbReference type="SAM" id="MobiDB-lite"/>
    </source>
</evidence>
<dbReference type="EMBL" id="JAKCXM010000116">
    <property type="protein sequence ID" value="KAJ0401868.1"/>
    <property type="molecule type" value="Genomic_DNA"/>
</dbReference>
<evidence type="ECO:0000313" key="4">
    <source>
        <dbReference type="Proteomes" id="UP001209570"/>
    </source>
</evidence>
<organism evidence="3 4">
    <name type="scientific">Pythium insidiosum</name>
    <name type="common">Pythiosis disease agent</name>
    <dbReference type="NCBI Taxonomy" id="114742"/>
    <lineage>
        <taxon>Eukaryota</taxon>
        <taxon>Sar</taxon>
        <taxon>Stramenopiles</taxon>
        <taxon>Oomycota</taxon>
        <taxon>Peronosporomycetes</taxon>
        <taxon>Pythiales</taxon>
        <taxon>Pythiaceae</taxon>
        <taxon>Pythium</taxon>
    </lineage>
</organism>
<dbReference type="Proteomes" id="UP001209570">
    <property type="component" value="Unassembled WGS sequence"/>
</dbReference>
<feature type="transmembrane region" description="Helical" evidence="2">
    <location>
        <begin position="7"/>
        <end position="26"/>
    </location>
</feature>
<dbReference type="AlphaFoldDB" id="A0AAD5M2B6"/>
<proteinExistence type="predicted"/>
<gene>
    <name evidence="3" type="ORF">P43SY_007802</name>
</gene>
<evidence type="ECO:0000256" key="2">
    <source>
        <dbReference type="SAM" id="Phobius"/>
    </source>
</evidence>
<name>A0AAD5M2B6_PYTIN</name>
<evidence type="ECO:0000313" key="3">
    <source>
        <dbReference type="EMBL" id="KAJ0401868.1"/>
    </source>
</evidence>
<accession>A0AAD5M2B6</accession>